<dbReference type="Proteomes" id="UP001178461">
    <property type="component" value="Chromosome 10"/>
</dbReference>
<dbReference type="PANTHER" id="PTHR32083">
    <property type="entry name" value="CILIA AND FLAGELLA-ASSOCIATED PROTEIN 58-RELATED"/>
    <property type="match status" value="1"/>
</dbReference>
<evidence type="ECO:0000256" key="1">
    <source>
        <dbReference type="ARBA" id="ARBA00023054"/>
    </source>
</evidence>
<proteinExistence type="predicted"/>
<sequence length="973" mass="115021">MSSEDVWKRNDSEEEEEEDYVSSQSEEQSEPELEPEDPEDPIYATAPTVNIRDEGSIDVHTCPAFECLDELFYDGKIPGTRMAELKAKYTVLHDTLVSLQEAEIQLLQDAKRFTVEIEQQEQILETTDQFPEGYSSEVTKLRQQYLRYVNEYNAIQEREYEIQYKLNSLREDKNLIEREYKRMPKATDADKRMKALRESCEELRKETTHRRQEIRALKDDLSLRHKRLTKDQKELEELFRKQEEIKDDLVRLQAIPLQLGKDMDKINRRMQETEKKRKAMQEEAREIFESLRKIEAKNDEALEEKDDVLKEVDGKKALLESKEREFISLTKMHEMNKENEGSAIAERAILEMGSRNCIVTKQKLQDTLSRMQREREKDFRNFKKMEMQLKIAQEGLEQIRSYHERIQLELDAVPKDDGTLLERRRELQREVEMIKRNLAQEKTSTDAELRMLEQCIAEEDQLFKAQEHYREEVDNLIRLTQIKADEREQKSKDFLKSQVRLHNVKADIKTKDFEVREHMKKQKAIQRQMKEFAKMYDIVRHERNKLVNLLHCARQKTNEIKERVKMLDNEKEILRTNAVIKERKLQKYQMKHASNISVKDSIQCDVCKVHQTLVEMKEKREQQLMDVERLTNLLTRIEDEMVQLRKKYEKAVQLRNESGVLLIEREEEVCIFYEKINIQEMMSRNGDTEINVMDEKIRFLKLKLTEKKRQIELSLKTLPLKRGLDADLVVLQIQFSQCKDKIKSLEKLFIDPSGQNRARALPGKDLTLEELYQKIDELEIKLTQKEEKLLEKDFIFEQVARLTDKIHAKAENGKEDTLILAKKMNGLQEKIKSTTQKMMALIAELSMKQAHAIKLQQEMRDKEQFLMTITSRLEKGLPLPKDVETEWLKVLRDEEVYKAAMEAKAKRATEEEQYSLPTSVFTTAEQRPNAYIPDDENVLPLPRPYGALAPFKPGEPSANMRHIRKPVVKPIEV</sequence>
<feature type="compositionally biased region" description="Acidic residues" evidence="3">
    <location>
        <begin position="27"/>
        <end position="40"/>
    </location>
</feature>
<dbReference type="EMBL" id="OX395135">
    <property type="protein sequence ID" value="CAI5785169.1"/>
    <property type="molecule type" value="Genomic_DNA"/>
</dbReference>
<keyword evidence="5" id="KW-1185">Reference proteome</keyword>
<feature type="region of interest" description="Disordered" evidence="3">
    <location>
        <begin position="1"/>
        <end position="43"/>
    </location>
</feature>
<name>A0AA35PEC6_9SAUR</name>
<protein>
    <submittedName>
        <fullName evidence="4">Coiled-coil domain containing 146</fullName>
    </submittedName>
</protein>
<feature type="coiled-coil region" evidence="2">
    <location>
        <begin position="186"/>
        <end position="325"/>
    </location>
</feature>
<gene>
    <name evidence="4" type="ORF">PODLI_1B043496</name>
</gene>
<feature type="coiled-coil region" evidence="2">
    <location>
        <begin position="550"/>
        <end position="577"/>
    </location>
</feature>
<evidence type="ECO:0000313" key="4">
    <source>
        <dbReference type="EMBL" id="CAI5785169.1"/>
    </source>
</evidence>
<accession>A0AA35PEC6</accession>
<evidence type="ECO:0000256" key="3">
    <source>
        <dbReference type="SAM" id="MobiDB-lite"/>
    </source>
</evidence>
<dbReference type="AlphaFoldDB" id="A0AA35PEC6"/>
<reference evidence="4" key="1">
    <citation type="submission" date="2022-12" db="EMBL/GenBank/DDBJ databases">
        <authorList>
            <person name="Alioto T."/>
            <person name="Alioto T."/>
            <person name="Gomez Garrido J."/>
        </authorList>
    </citation>
    <scope>NUCLEOTIDE SEQUENCE</scope>
</reference>
<dbReference type="PANTHER" id="PTHR32083:SF34">
    <property type="entry name" value="COILED-COIL DOMAIN-CONTAINING PROTEIN 146"/>
    <property type="match status" value="1"/>
</dbReference>
<organism evidence="4 5">
    <name type="scientific">Podarcis lilfordi</name>
    <name type="common">Lilford's wall lizard</name>
    <dbReference type="NCBI Taxonomy" id="74358"/>
    <lineage>
        <taxon>Eukaryota</taxon>
        <taxon>Metazoa</taxon>
        <taxon>Chordata</taxon>
        <taxon>Craniata</taxon>
        <taxon>Vertebrata</taxon>
        <taxon>Euteleostomi</taxon>
        <taxon>Lepidosauria</taxon>
        <taxon>Squamata</taxon>
        <taxon>Bifurcata</taxon>
        <taxon>Unidentata</taxon>
        <taxon>Episquamata</taxon>
        <taxon>Laterata</taxon>
        <taxon>Lacertibaenia</taxon>
        <taxon>Lacertidae</taxon>
        <taxon>Podarcis</taxon>
    </lineage>
</organism>
<evidence type="ECO:0000313" key="5">
    <source>
        <dbReference type="Proteomes" id="UP001178461"/>
    </source>
</evidence>
<feature type="compositionally biased region" description="Basic and acidic residues" evidence="3">
    <location>
        <begin position="1"/>
        <end position="11"/>
    </location>
</feature>
<feature type="coiled-coil region" evidence="2">
    <location>
        <begin position="613"/>
        <end position="654"/>
    </location>
</feature>
<keyword evidence="1 2" id="KW-0175">Coiled coil</keyword>
<evidence type="ECO:0000256" key="2">
    <source>
        <dbReference type="SAM" id="Coils"/>
    </source>
</evidence>
<dbReference type="GO" id="GO:0005856">
    <property type="term" value="C:cytoskeleton"/>
    <property type="evidence" value="ECO:0007669"/>
    <property type="project" value="TreeGrafter"/>
</dbReference>